<dbReference type="InterPro" id="IPR027640">
    <property type="entry name" value="Kinesin-like_fam"/>
</dbReference>
<evidence type="ECO:0000256" key="1">
    <source>
        <dbReference type="ARBA" id="ARBA00004245"/>
    </source>
</evidence>
<keyword evidence="12" id="KW-1185">Reference proteome</keyword>
<accession>A0A5E4N8J5</accession>
<evidence type="ECO:0000256" key="4">
    <source>
        <dbReference type="ARBA" id="ARBA00022741"/>
    </source>
</evidence>
<dbReference type="Pfam" id="PF00225">
    <property type="entry name" value="Kinesin"/>
    <property type="match status" value="1"/>
</dbReference>
<evidence type="ECO:0000256" key="2">
    <source>
        <dbReference type="ARBA" id="ARBA00022490"/>
    </source>
</evidence>
<dbReference type="SMART" id="SM00129">
    <property type="entry name" value="KISc"/>
    <property type="match status" value="1"/>
</dbReference>
<feature type="compositionally biased region" description="Basic and acidic residues" evidence="9">
    <location>
        <begin position="881"/>
        <end position="903"/>
    </location>
</feature>
<dbReference type="OrthoDB" id="8862460at2759"/>
<feature type="region of interest" description="Disordered" evidence="9">
    <location>
        <begin position="761"/>
        <end position="801"/>
    </location>
</feature>
<proteinExistence type="inferred from homology"/>
<dbReference type="PRINTS" id="PR00380">
    <property type="entry name" value="KINESINHEAVY"/>
</dbReference>
<dbReference type="FunFam" id="3.40.850.10:FF:000147">
    <property type="entry name" value="kinesin-like protein CG14535"/>
    <property type="match status" value="1"/>
</dbReference>
<evidence type="ECO:0000256" key="9">
    <source>
        <dbReference type="SAM" id="MobiDB-lite"/>
    </source>
</evidence>
<gene>
    <name evidence="11" type="ORF">CINCED_3A013477</name>
</gene>
<dbReference type="GO" id="GO:0007018">
    <property type="term" value="P:microtubule-based movement"/>
    <property type="evidence" value="ECO:0007669"/>
    <property type="project" value="InterPro"/>
</dbReference>
<feature type="region of interest" description="Disordered" evidence="9">
    <location>
        <begin position="1115"/>
        <end position="1139"/>
    </location>
</feature>
<feature type="region of interest" description="Disordered" evidence="9">
    <location>
        <begin position="268"/>
        <end position="300"/>
    </location>
</feature>
<dbReference type="SUPFAM" id="SSF52540">
    <property type="entry name" value="P-loop containing nucleoside triphosphate hydrolases"/>
    <property type="match status" value="1"/>
</dbReference>
<keyword evidence="4 8" id="KW-0547">Nucleotide-binding</keyword>
<organism evidence="11 12">
    <name type="scientific">Cinara cedri</name>
    <dbReference type="NCBI Taxonomy" id="506608"/>
    <lineage>
        <taxon>Eukaryota</taxon>
        <taxon>Metazoa</taxon>
        <taxon>Ecdysozoa</taxon>
        <taxon>Arthropoda</taxon>
        <taxon>Hexapoda</taxon>
        <taxon>Insecta</taxon>
        <taxon>Pterygota</taxon>
        <taxon>Neoptera</taxon>
        <taxon>Paraneoptera</taxon>
        <taxon>Hemiptera</taxon>
        <taxon>Sternorrhyncha</taxon>
        <taxon>Aphidomorpha</taxon>
        <taxon>Aphidoidea</taxon>
        <taxon>Aphididae</taxon>
        <taxon>Lachninae</taxon>
        <taxon>Cinara</taxon>
    </lineage>
</organism>
<dbReference type="GO" id="GO:0016787">
    <property type="term" value="F:hydrolase activity"/>
    <property type="evidence" value="ECO:0007669"/>
    <property type="project" value="UniProtKB-KW"/>
</dbReference>
<feature type="compositionally biased region" description="Low complexity" evidence="9">
    <location>
        <begin position="761"/>
        <end position="780"/>
    </location>
</feature>
<dbReference type="InterPro" id="IPR036961">
    <property type="entry name" value="Kinesin_motor_dom_sf"/>
</dbReference>
<keyword evidence="11" id="KW-0378">Hydrolase</keyword>
<feature type="compositionally biased region" description="Basic and acidic residues" evidence="9">
    <location>
        <begin position="1223"/>
        <end position="1232"/>
    </location>
</feature>
<feature type="region of interest" description="Disordered" evidence="9">
    <location>
        <begin position="99"/>
        <end position="132"/>
    </location>
</feature>
<evidence type="ECO:0000256" key="3">
    <source>
        <dbReference type="ARBA" id="ARBA00022701"/>
    </source>
</evidence>
<sequence length="1380" mass="151223">MASAEITAYRGPPGHGDMASVMDGRNKRLKIGKTTRRTTPIPVLPPRIPTPMPQSPKDSLPKLKIAKYEKTYQSSLAAHMLLFTSDYEKNNYGKRIVHKQPQTSPAAADPSHGRVADCGDGDQEGEDRGCRRRRTAAVAVPLPSHGGGRTVVASSSCAAIPEQSARSRTHRTDESHAVHAAADAEDEIGRLRRRGRLQPPQPSTALDDAAAALERRVRRYGMYAATATSAADARYGLRYGLTSSLATQDPKTSSAAAAFFLRASQKLNLNGSPHRRKRRGSQGEDAATTSHGFASGLHKHAPPLPALLQRRIAGKELTGVGKVKVILRVAKGGDEPSTDQQHRSNFMSVDQKHRQLTLIDPNAPPASDGNRRVGVAAPKMFAFDALFTSEDSQVDVCSATLMDVIHSVIHGTDGSVFCFGHQNLGKTYTMIGSPEEPHTYGIIPCAISWLFKGIQEQKSRTGARFSVRVSAVEVSGPACPIKDLLAGQSNDGDDNLPGPGVYLRGEDPVLGTPMQHYSELRAQTIEKAAYYLDVALNVRNPSPESHMLYTLHVYQYTASTGPSTAAGGRSRLHLLDLGSCERTKSSGGLTLSGLGNVLLAIFNGQKHLPHREQKLTQLLKECLNSLTCHAAMVAHVSPIAQQYTETLSAVQLASRIHRMRRRRFKFVGVASGCGTSGDIDPKIQNGIGSSDVEPSSSEQSADTVIYVGPSEETDGEHPPVHIPSLSALENRCHPLNKLLREPGQSRSTPSSPQRSMISIAAAKAPAARAAAKPNGASSARSSPVRSNPKMAAATTRRERPEERWIDGPRVSKSRAHGARALLMGKKDDGKGAGETWIDGPLHGPSAVGNTQHANVYGFMDYHKKNMIKKWVEHQVYQVTDKQNRHRGEMREYTTFKQSDELGPRGRASGQEETGDEEPKCSDPMPVATRSMMDSNHRVGRVVSIERLRESNSDEYNEDDEEIELEIVEVEELDEPVPTQDSCLQVTEEDIAFCMGELQENPLPEVDQEEHPLRILSQENMTVVSTFTDSLSVANDLDRVFSRPGGHSFRQFNHHRLQSMPQNEQKSSKDQFRYEQLSRLHELYNGKVGVPKHVPNNFNHSTLPTRMQSASLSDVFKNDTADSPSANHEPNIHSQNDFDNNSIASEPAYLLNDNSQFCHNCRMNMSSTDDLTSNLWMHYGELHTLSRFHSFKHIKNISSLRHPDGASNPNLQSETCREPGNGAEDSKDKRSQGSDEGDIEEVPYPPPLQSELLSLSRDGLVDCKSSRVPSMLNGFSSYSGRLNHNYSLNTNNGGKSHDPGGRNGRLKTDQNGWNGGRTRFEDIKQLKEFNLTSNKLFSQRWFADRQNPRAKNLNVTAGKSNNMTASAAAAAANQNGKLCDS</sequence>
<dbReference type="PANTHER" id="PTHR21608">
    <property type="entry name" value="KINESIN-LIKE PROTEIN CG14535"/>
    <property type="match status" value="1"/>
</dbReference>
<dbReference type="GO" id="GO:0005524">
    <property type="term" value="F:ATP binding"/>
    <property type="evidence" value="ECO:0007669"/>
    <property type="project" value="UniProtKB-UniRule"/>
</dbReference>
<dbReference type="InterPro" id="IPR027417">
    <property type="entry name" value="P-loop_NTPase"/>
</dbReference>
<feature type="region of interest" description="Disordered" evidence="9">
    <location>
        <begin position="881"/>
        <end position="929"/>
    </location>
</feature>
<evidence type="ECO:0000256" key="7">
    <source>
        <dbReference type="ARBA" id="ARBA00023212"/>
    </source>
</evidence>
<feature type="region of interest" description="Disordered" evidence="9">
    <location>
        <begin position="162"/>
        <end position="185"/>
    </location>
</feature>
<dbReference type="GO" id="GO:0003777">
    <property type="term" value="F:microtubule motor activity"/>
    <property type="evidence" value="ECO:0007669"/>
    <property type="project" value="InterPro"/>
</dbReference>
<feature type="compositionally biased region" description="Polar residues" evidence="9">
    <location>
        <begin position="1120"/>
        <end position="1139"/>
    </location>
</feature>
<evidence type="ECO:0000256" key="8">
    <source>
        <dbReference type="PROSITE-ProRule" id="PRU00283"/>
    </source>
</evidence>
<feature type="region of interest" description="Disordered" evidence="9">
    <location>
        <begin position="1198"/>
        <end position="1249"/>
    </location>
</feature>
<dbReference type="PROSITE" id="PS50067">
    <property type="entry name" value="KINESIN_MOTOR_2"/>
    <property type="match status" value="1"/>
</dbReference>
<reference evidence="11 12" key="1">
    <citation type="submission" date="2019-08" db="EMBL/GenBank/DDBJ databases">
        <authorList>
            <person name="Alioto T."/>
            <person name="Alioto T."/>
            <person name="Gomez Garrido J."/>
        </authorList>
    </citation>
    <scope>NUCLEOTIDE SEQUENCE [LARGE SCALE GENOMIC DNA]</scope>
</reference>
<dbReference type="EMBL" id="CABPRJ010001899">
    <property type="protein sequence ID" value="VVC39952.1"/>
    <property type="molecule type" value="Genomic_DNA"/>
</dbReference>
<comment type="similarity">
    <text evidence="8">Belongs to the TRAFAC class myosin-kinesin ATPase superfamily. Kinesin family.</text>
</comment>
<keyword evidence="6 8" id="KW-0505">Motor protein</keyword>
<dbReference type="GO" id="GO:0008017">
    <property type="term" value="F:microtubule binding"/>
    <property type="evidence" value="ECO:0007669"/>
    <property type="project" value="InterPro"/>
</dbReference>
<name>A0A5E4N8J5_9HEMI</name>
<evidence type="ECO:0000313" key="12">
    <source>
        <dbReference type="Proteomes" id="UP000325440"/>
    </source>
</evidence>
<comment type="subcellular location">
    <subcellularLocation>
        <location evidence="1">Cytoplasm</location>
        <location evidence="1">Cytoskeleton</location>
    </subcellularLocation>
</comment>
<dbReference type="Proteomes" id="UP000325440">
    <property type="component" value="Unassembled WGS sequence"/>
</dbReference>
<feature type="binding site" evidence="8">
    <location>
        <begin position="420"/>
        <end position="427"/>
    </location>
    <ligand>
        <name>ATP</name>
        <dbReference type="ChEBI" id="CHEBI:30616"/>
    </ligand>
</feature>
<evidence type="ECO:0000256" key="6">
    <source>
        <dbReference type="ARBA" id="ARBA00023175"/>
    </source>
</evidence>
<evidence type="ECO:0000259" key="10">
    <source>
        <dbReference type="PROSITE" id="PS50067"/>
    </source>
</evidence>
<dbReference type="PANTHER" id="PTHR21608:SF7">
    <property type="entry name" value="KINESIN-LIKE PROTEIN CG14535"/>
    <property type="match status" value="1"/>
</dbReference>
<feature type="region of interest" description="Disordered" evidence="9">
    <location>
        <begin position="38"/>
        <end position="59"/>
    </location>
</feature>
<evidence type="ECO:0000313" key="11">
    <source>
        <dbReference type="EMBL" id="VVC39952.1"/>
    </source>
</evidence>
<dbReference type="InterPro" id="IPR001752">
    <property type="entry name" value="Kinesin_motor_dom"/>
</dbReference>
<dbReference type="Gene3D" id="3.40.850.10">
    <property type="entry name" value="Kinesin motor domain"/>
    <property type="match status" value="1"/>
</dbReference>
<protein>
    <submittedName>
        <fullName evidence="11">P-loop containing nucleoside triphosphate hydrolase,Kinesin motor domain</fullName>
    </submittedName>
</protein>
<keyword evidence="7" id="KW-0206">Cytoskeleton</keyword>
<dbReference type="GO" id="GO:0005874">
    <property type="term" value="C:microtubule"/>
    <property type="evidence" value="ECO:0007669"/>
    <property type="project" value="UniProtKB-KW"/>
</dbReference>
<feature type="compositionally biased region" description="Pro residues" evidence="9">
    <location>
        <begin position="42"/>
        <end position="54"/>
    </location>
</feature>
<keyword evidence="3" id="KW-0493">Microtubule</keyword>
<keyword evidence="2" id="KW-0963">Cytoplasm</keyword>
<feature type="domain" description="Kinesin motor" evidence="10">
    <location>
        <begin position="322"/>
        <end position="659"/>
    </location>
</feature>
<evidence type="ECO:0000256" key="5">
    <source>
        <dbReference type="ARBA" id="ARBA00022840"/>
    </source>
</evidence>
<feature type="region of interest" description="Disordered" evidence="9">
    <location>
        <begin position="1285"/>
        <end position="1316"/>
    </location>
</feature>
<keyword evidence="5 8" id="KW-0067">ATP-binding</keyword>
<feature type="compositionally biased region" description="Low complexity" evidence="9">
    <location>
        <begin position="689"/>
        <end position="700"/>
    </location>
</feature>
<feature type="region of interest" description="Disordered" evidence="9">
    <location>
        <begin position="680"/>
        <end position="701"/>
    </location>
</feature>